<dbReference type="AlphaFoldDB" id="A0A9X1YMD1"/>
<accession>A0A9X1YMD1</accession>
<sequence length="288" mass="30981">MPLLRSMTALARWLSAPCLSLACAAGNAGTSVTPPPPRLHYTMASHTFAVADAGRSPDERSMARDVEWTYPIFTDTRDPAVRALNAWLRQQSLELLLGDKAGAVPPSDAQVVAQAAADQDFIDGGIDQAVITPEGAFGRYRSFRYNSEMIGGTHPSHALSSPLYSLDRRAEISVADLFKPDDEGVLPALYDAQVHSPTQSCPDQEFSWRWTSLVAEDTLGFEYPFAPGRGREGVDCLVVVIQSPAIARLLKSPRSLRPRFELVDDTARPAVHHAAKASAAAASAASAP</sequence>
<organism evidence="2 3">
    <name type="scientific">Scleromatobacter humisilvae</name>
    <dbReference type="NCBI Taxonomy" id="2897159"/>
    <lineage>
        <taxon>Bacteria</taxon>
        <taxon>Pseudomonadati</taxon>
        <taxon>Pseudomonadota</taxon>
        <taxon>Betaproteobacteria</taxon>
        <taxon>Burkholderiales</taxon>
        <taxon>Sphaerotilaceae</taxon>
        <taxon>Scleromatobacter</taxon>
    </lineage>
</organism>
<dbReference type="EMBL" id="JAJLJH010000003">
    <property type="protein sequence ID" value="MCK9687052.1"/>
    <property type="molecule type" value="Genomic_DNA"/>
</dbReference>
<gene>
    <name evidence="2" type="ORF">LPC04_15170</name>
</gene>
<comment type="caution">
    <text evidence="2">The sequence shown here is derived from an EMBL/GenBank/DDBJ whole genome shotgun (WGS) entry which is preliminary data.</text>
</comment>
<protein>
    <submittedName>
        <fullName evidence="2">Uncharacterized protein</fullName>
    </submittedName>
</protein>
<name>A0A9X1YMD1_9BURK</name>
<evidence type="ECO:0000313" key="2">
    <source>
        <dbReference type="EMBL" id="MCK9687052.1"/>
    </source>
</evidence>
<proteinExistence type="predicted"/>
<evidence type="ECO:0000256" key="1">
    <source>
        <dbReference type="SAM" id="SignalP"/>
    </source>
</evidence>
<dbReference type="Proteomes" id="UP001139353">
    <property type="component" value="Unassembled WGS sequence"/>
</dbReference>
<keyword evidence="1" id="KW-0732">Signal</keyword>
<dbReference type="PROSITE" id="PS51257">
    <property type="entry name" value="PROKAR_LIPOPROTEIN"/>
    <property type="match status" value="1"/>
</dbReference>
<keyword evidence="3" id="KW-1185">Reference proteome</keyword>
<dbReference type="RefSeq" id="WP_275683087.1">
    <property type="nucleotide sequence ID" value="NZ_JAJLJH010000003.1"/>
</dbReference>
<evidence type="ECO:0000313" key="3">
    <source>
        <dbReference type="Proteomes" id="UP001139353"/>
    </source>
</evidence>
<feature type="chain" id="PRO_5040853889" evidence="1">
    <location>
        <begin position="25"/>
        <end position="288"/>
    </location>
</feature>
<feature type="signal peptide" evidence="1">
    <location>
        <begin position="1"/>
        <end position="24"/>
    </location>
</feature>
<reference evidence="2" key="1">
    <citation type="submission" date="2021-11" db="EMBL/GenBank/DDBJ databases">
        <title>BS-T2-15 a new species belonging to the Comamonadaceae family isolated from the soil of a French oak forest.</title>
        <authorList>
            <person name="Mieszkin S."/>
            <person name="Alain K."/>
        </authorList>
    </citation>
    <scope>NUCLEOTIDE SEQUENCE</scope>
    <source>
        <strain evidence="2">BS-T2-15</strain>
    </source>
</reference>